<reference evidence="3" key="2">
    <citation type="submission" date="2021-09" db="EMBL/GenBank/DDBJ databases">
        <authorList>
            <person name="Jia N."/>
            <person name="Wang J."/>
            <person name="Shi W."/>
            <person name="Du L."/>
            <person name="Sun Y."/>
            <person name="Zhan W."/>
            <person name="Jiang J."/>
            <person name="Wang Q."/>
            <person name="Zhang B."/>
            <person name="Ji P."/>
            <person name="Sakyi L.B."/>
            <person name="Cui X."/>
            <person name="Yuan T."/>
            <person name="Jiang B."/>
            <person name="Yang W."/>
            <person name="Lam T.T.-Y."/>
            <person name="Chang Q."/>
            <person name="Ding S."/>
            <person name="Wang X."/>
            <person name="Zhu J."/>
            <person name="Ruan X."/>
            <person name="Zhao L."/>
            <person name="Wei J."/>
            <person name="Que T."/>
            <person name="Du C."/>
            <person name="Cheng J."/>
            <person name="Dai P."/>
            <person name="Han X."/>
            <person name="Huang E."/>
            <person name="Gao Y."/>
            <person name="Liu J."/>
            <person name="Shao H."/>
            <person name="Ye R."/>
            <person name="Li L."/>
            <person name="Wei W."/>
            <person name="Wang X."/>
            <person name="Wang C."/>
            <person name="Huo Q."/>
            <person name="Li W."/>
            <person name="Guo W."/>
            <person name="Chen H."/>
            <person name="Chen S."/>
            <person name="Zhou L."/>
            <person name="Zhou L."/>
            <person name="Ni X."/>
            <person name="Tian J."/>
            <person name="Zhou Y."/>
            <person name="Sheng Y."/>
            <person name="Liu T."/>
            <person name="Pan Y."/>
            <person name="Xia L."/>
            <person name="Li J."/>
            <person name="Zhao F."/>
            <person name="Cao W."/>
        </authorList>
    </citation>
    <scope>NUCLEOTIDE SEQUENCE</scope>
    <source>
        <strain evidence="3">Rmic-2018</strain>
        <tissue evidence="3">Larvae</tissue>
    </source>
</reference>
<protein>
    <submittedName>
        <fullName evidence="3">Uncharacterized protein</fullName>
    </submittedName>
</protein>
<proteinExistence type="predicted"/>
<gene>
    <name evidence="3" type="ORF">HPB51_027011</name>
</gene>
<dbReference type="EMBL" id="JABSTU010002867">
    <property type="protein sequence ID" value="KAH7977131.1"/>
    <property type="molecule type" value="Genomic_DNA"/>
</dbReference>
<keyword evidence="4" id="KW-1185">Reference proteome</keyword>
<reference evidence="3" key="1">
    <citation type="journal article" date="2020" name="Cell">
        <title>Large-Scale Comparative Analyses of Tick Genomes Elucidate Their Genetic Diversity and Vector Capacities.</title>
        <authorList>
            <consortium name="Tick Genome and Microbiome Consortium (TIGMIC)"/>
            <person name="Jia N."/>
            <person name="Wang J."/>
            <person name="Shi W."/>
            <person name="Du L."/>
            <person name="Sun Y."/>
            <person name="Zhan W."/>
            <person name="Jiang J.F."/>
            <person name="Wang Q."/>
            <person name="Zhang B."/>
            <person name="Ji P."/>
            <person name="Bell-Sakyi L."/>
            <person name="Cui X.M."/>
            <person name="Yuan T.T."/>
            <person name="Jiang B.G."/>
            <person name="Yang W.F."/>
            <person name="Lam T.T."/>
            <person name="Chang Q.C."/>
            <person name="Ding S.J."/>
            <person name="Wang X.J."/>
            <person name="Zhu J.G."/>
            <person name="Ruan X.D."/>
            <person name="Zhao L."/>
            <person name="Wei J.T."/>
            <person name="Ye R.Z."/>
            <person name="Que T.C."/>
            <person name="Du C.H."/>
            <person name="Zhou Y.H."/>
            <person name="Cheng J.X."/>
            <person name="Dai P.F."/>
            <person name="Guo W.B."/>
            <person name="Han X.H."/>
            <person name="Huang E.J."/>
            <person name="Li L.F."/>
            <person name="Wei W."/>
            <person name="Gao Y.C."/>
            <person name="Liu J.Z."/>
            <person name="Shao H.Z."/>
            <person name="Wang X."/>
            <person name="Wang C.C."/>
            <person name="Yang T.C."/>
            <person name="Huo Q.B."/>
            <person name="Li W."/>
            <person name="Chen H.Y."/>
            <person name="Chen S.E."/>
            <person name="Zhou L.G."/>
            <person name="Ni X.B."/>
            <person name="Tian J.H."/>
            <person name="Sheng Y."/>
            <person name="Liu T."/>
            <person name="Pan Y.S."/>
            <person name="Xia L.Y."/>
            <person name="Li J."/>
            <person name="Zhao F."/>
            <person name="Cao W.C."/>
        </authorList>
    </citation>
    <scope>NUCLEOTIDE SEQUENCE</scope>
    <source>
        <strain evidence="3">Rmic-2018</strain>
    </source>
</reference>
<feature type="compositionally biased region" description="Basic and acidic residues" evidence="2">
    <location>
        <begin position="1"/>
        <end position="18"/>
    </location>
</feature>
<comment type="caution">
    <text evidence="3">The sequence shown here is derived from an EMBL/GenBank/DDBJ whole genome shotgun (WGS) entry which is preliminary data.</text>
</comment>
<dbReference type="AlphaFoldDB" id="A0A9J6D1Q3"/>
<name>A0A9J6D1Q3_RHIMP</name>
<feature type="region of interest" description="Disordered" evidence="2">
    <location>
        <begin position="1"/>
        <end position="73"/>
    </location>
</feature>
<evidence type="ECO:0000256" key="1">
    <source>
        <dbReference type="SAM" id="Coils"/>
    </source>
</evidence>
<evidence type="ECO:0000256" key="2">
    <source>
        <dbReference type="SAM" id="MobiDB-lite"/>
    </source>
</evidence>
<keyword evidence="1" id="KW-0175">Coiled coil</keyword>
<feature type="compositionally biased region" description="Polar residues" evidence="2">
    <location>
        <begin position="26"/>
        <end position="39"/>
    </location>
</feature>
<feature type="region of interest" description="Disordered" evidence="2">
    <location>
        <begin position="99"/>
        <end position="132"/>
    </location>
</feature>
<evidence type="ECO:0000313" key="4">
    <source>
        <dbReference type="Proteomes" id="UP000821866"/>
    </source>
</evidence>
<accession>A0A9J6D1Q3</accession>
<organism evidence="3 4">
    <name type="scientific">Rhipicephalus microplus</name>
    <name type="common">Cattle tick</name>
    <name type="synonym">Boophilus microplus</name>
    <dbReference type="NCBI Taxonomy" id="6941"/>
    <lineage>
        <taxon>Eukaryota</taxon>
        <taxon>Metazoa</taxon>
        <taxon>Ecdysozoa</taxon>
        <taxon>Arthropoda</taxon>
        <taxon>Chelicerata</taxon>
        <taxon>Arachnida</taxon>
        <taxon>Acari</taxon>
        <taxon>Parasitiformes</taxon>
        <taxon>Ixodida</taxon>
        <taxon>Ixodoidea</taxon>
        <taxon>Ixodidae</taxon>
        <taxon>Rhipicephalinae</taxon>
        <taxon>Rhipicephalus</taxon>
        <taxon>Boophilus</taxon>
    </lineage>
</organism>
<feature type="coiled-coil region" evidence="1">
    <location>
        <begin position="138"/>
        <end position="167"/>
    </location>
</feature>
<evidence type="ECO:0000313" key="3">
    <source>
        <dbReference type="EMBL" id="KAH7977131.1"/>
    </source>
</evidence>
<dbReference type="Proteomes" id="UP000821866">
    <property type="component" value="Unassembled WGS sequence"/>
</dbReference>
<sequence>MSLNKREASGKNQTERNWRSRAGSAWLNSGGQRGATSAETNDHHLQLTTTLRDQRSKASPPDSEEEERPHRKATSGGYLLIFCWAQAMKKHYNLRDRERDNSEMNGDGAGNLQALGVADSGTGGHGSGTSDTASEQQLALLQLQLKFAEAEMEKQRLMLESQRLRARNGAESNESDDSVALGGRPWSALNILFKKEDNEVGARVESWCLGCAEKNVCRTLDAFVASLSH</sequence>